<keyword evidence="10" id="KW-1185">Reference proteome</keyword>
<proteinExistence type="inferred from homology"/>
<dbReference type="InterPro" id="IPR036291">
    <property type="entry name" value="NAD(P)-bd_dom_sf"/>
</dbReference>
<name>A0A553HWG3_9PEZI</name>
<dbReference type="Proteomes" id="UP000319160">
    <property type="component" value="Unassembled WGS sequence"/>
</dbReference>
<protein>
    <recommendedName>
        <fullName evidence="3">D-xylose 1-dehydrogenase (NADP(+), D-xylono-1,5-lactone-forming)</fullName>
        <ecNumber evidence="3">1.1.1.179</ecNumber>
    </recommendedName>
    <alternativeName>
        <fullName evidence="4">D-xylose-NADP dehydrogenase</fullName>
    </alternativeName>
</protein>
<keyword evidence="6" id="KW-0732">Signal</keyword>
<reference evidence="10" key="1">
    <citation type="submission" date="2019-06" db="EMBL/GenBank/DDBJ databases">
        <title>Draft genome sequence of the griseofulvin-producing fungus Xylaria cubensis strain G536.</title>
        <authorList>
            <person name="Mead M.E."/>
            <person name="Raja H.A."/>
            <person name="Steenwyk J.L."/>
            <person name="Knowles S.L."/>
            <person name="Oberlies N.H."/>
            <person name="Rokas A."/>
        </authorList>
    </citation>
    <scope>NUCLEOTIDE SEQUENCE [LARGE SCALE GENOMIC DNA]</scope>
    <source>
        <strain evidence="10">G536</strain>
    </source>
</reference>
<keyword evidence="2" id="KW-0560">Oxidoreductase</keyword>
<dbReference type="OrthoDB" id="6417021at2759"/>
<feature type="chain" id="PRO_5022095869" description="D-xylose 1-dehydrogenase (NADP(+), D-xylono-1,5-lactone-forming)" evidence="6">
    <location>
        <begin position="19"/>
        <end position="607"/>
    </location>
</feature>
<evidence type="ECO:0000256" key="2">
    <source>
        <dbReference type="ARBA" id="ARBA00023002"/>
    </source>
</evidence>
<dbReference type="Gene3D" id="3.30.360.10">
    <property type="entry name" value="Dihydrodipicolinate Reductase, domain 2"/>
    <property type="match status" value="1"/>
</dbReference>
<dbReference type="GO" id="GO:0047837">
    <property type="term" value="F:D-xylose 1-dehydrogenase (NADP+) activity"/>
    <property type="evidence" value="ECO:0007669"/>
    <property type="project" value="UniProtKB-EC"/>
</dbReference>
<feature type="domain" description="GFO/IDH/MocA-like oxidoreductase" evidence="8">
    <location>
        <begin position="373"/>
        <end position="451"/>
    </location>
</feature>
<dbReference type="PANTHER" id="PTHR22604:SF105">
    <property type="entry name" value="TRANS-1,2-DIHYDROBENZENE-1,2-DIOL DEHYDROGENASE"/>
    <property type="match status" value="1"/>
</dbReference>
<dbReference type="Pfam" id="PF22725">
    <property type="entry name" value="GFO_IDH_MocA_C3"/>
    <property type="match status" value="1"/>
</dbReference>
<evidence type="ECO:0000256" key="4">
    <source>
        <dbReference type="ARBA" id="ARBA00042988"/>
    </source>
</evidence>
<evidence type="ECO:0000256" key="5">
    <source>
        <dbReference type="ARBA" id="ARBA00049233"/>
    </source>
</evidence>
<evidence type="ECO:0000313" key="10">
    <source>
        <dbReference type="Proteomes" id="UP000319160"/>
    </source>
</evidence>
<evidence type="ECO:0000256" key="6">
    <source>
        <dbReference type="SAM" id="SignalP"/>
    </source>
</evidence>
<feature type="domain" description="Gfo/Idh/MocA-like oxidoreductase N-terminal" evidence="7">
    <location>
        <begin position="210"/>
        <end position="314"/>
    </location>
</feature>
<evidence type="ECO:0000259" key="8">
    <source>
        <dbReference type="Pfam" id="PF22725"/>
    </source>
</evidence>
<dbReference type="SUPFAM" id="SSF51735">
    <property type="entry name" value="NAD(P)-binding Rossmann-fold domains"/>
    <property type="match status" value="1"/>
</dbReference>
<dbReference type="GO" id="GO:0000166">
    <property type="term" value="F:nucleotide binding"/>
    <property type="evidence" value="ECO:0007669"/>
    <property type="project" value="InterPro"/>
</dbReference>
<evidence type="ECO:0000259" key="7">
    <source>
        <dbReference type="Pfam" id="PF01408"/>
    </source>
</evidence>
<accession>A0A553HWG3</accession>
<dbReference type="InterPro" id="IPR050984">
    <property type="entry name" value="Gfo/Idh/MocA_domain"/>
</dbReference>
<feature type="signal peptide" evidence="6">
    <location>
        <begin position="1"/>
        <end position="18"/>
    </location>
</feature>
<dbReference type="EMBL" id="VFLP01000038">
    <property type="protein sequence ID" value="TRX92285.1"/>
    <property type="molecule type" value="Genomic_DNA"/>
</dbReference>
<dbReference type="InterPro" id="IPR055170">
    <property type="entry name" value="GFO_IDH_MocA-like_dom"/>
</dbReference>
<dbReference type="Gene3D" id="3.40.50.720">
    <property type="entry name" value="NAD(P)-binding Rossmann-like Domain"/>
    <property type="match status" value="1"/>
</dbReference>
<dbReference type="SUPFAM" id="SSF55347">
    <property type="entry name" value="Glyceraldehyde-3-phosphate dehydrogenase-like, C-terminal domain"/>
    <property type="match status" value="1"/>
</dbReference>
<evidence type="ECO:0000256" key="1">
    <source>
        <dbReference type="ARBA" id="ARBA00010928"/>
    </source>
</evidence>
<dbReference type="Pfam" id="PF01408">
    <property type="entry name" value="GFO_IDH_MocA"/>
    <property type="match status" value="1"/>
</dbReference>
<comment type="similarity">
    <text evidence="1">Belongs to the Gfo/Idh/MocA family.</text>
</comment>
<evidence type="ECO:0000313" key="9">
    <source>
        <dbReference type="EMBL" id="TRX92285.1"/>
    </source>
</evidence>
<sequence>MQFSTFFIAALSMGSAIASPLAGVQVFNNAVSAFSKAESVVQQQHDQISRLAKEAPSEAKTVEMQKCLLAVSQSLSGLIDPALALGNAGSTPLSKDQLSYVPEFSQSFLSLYFNIEAIGKIVTGLKKDQLAQVQPELELILSPAVPLARLVLAFINVSASAHAEAFLSVSHPLRNIYALLKLVVDLDVKLGLEIFISNPSPVPKTSKPLSFGILGAADIAPAAIILPAKSHPDVVLQTVAARDLAKATTYAQKHGIPDVAKTYQDILDDPNIDCVYIPLPNGLHYIWAQRALKAGKHVLLEKPSVNNSTEAERLFLSPAPGLPRSPSSHSQPVLLEATHSLFHPAWALFMSHITPSAVASAKSSLWVPRWFFGADNIRFNFDLGGGALMDLGAYTASALTHIFDAVAEECVSCETSTHPGTDPRVDRCFHARYRFPNGGVGEMEGDFKAPLLKFSPEIYVTHKPVVVDAAEVDTKLRQGEEVLRTREIRFTNYVLPSAFHSITVHDQFAVREKGASQGTSPRKSWKKSKTLKAYTWRETGLSGFDTQPGEPHWSTYRNQLEQFVNKVRGRDTPQWIDGKDSVNTMRMIDMAYTAAKLPLRPTCEEQV</sequence>
<dbReference type="STRING" id="2512241.A0A553HWG3"/>
<comment type="catalytic activity">
    <reaction evidence="5">
        <text>D-xylose + NADP(+) = D-xylono-1,5-lactone + NADPH + H(+)</text>
        <dbReference type="Rhea" id="RHEA:22000"/>
        <dbReference type="ChEBI" id="CHEBI:15378"/>
        <dbReference type="ChEBI" id="CHEBI:15867"/>
        <dbReference type="ChEBI" id="CHEBI:53455"/>
        <dbReference type="ChEBI" id="CHEBI:57783"/>
        <dbReference type="ChEBI" id="CHEBI:58349"/>
        <dbReference type="EC" id="1.1.1.179"/>
    </reaction>
</comment>
<dbReference type="InterPro" id="IPR000683">
    <property type="entry name" value="Gfo/Idh/MocA-like_OxRdtase_N"/>
</dbReference>
<evidence type="ECO:0000256" key="3">
    <source>
        <dbReference type="ARBA" id="ARBA00038984"/>
    </source>
</evidence>
<dbReference type="AlphaFoldDB" id="A0A553HWG3"/>
<gene>
    <name evidence="9" type="ORF">FHL15_006900</name>
</gene>
<dbReference type="PANTHER" id="PTHR22604">
    <property type="entry name" value="OXIDOREDUCTASES"/>
    <property type="match status" value="1"/>
</dbReference>
<comment type="caution">
    <text evidence="9">The sequence shown here is derived from an EMBL/GenBank/DDBJ whole genome shotgun (WGS) entry which is preliminary data.</text>
</comment>
<organism evidence="9 10">
    <name type="scientific">Xylaria flabelliformis</name>
    <dbReference type="NCBI Taxonomy" id="2512241"/>
    <lineage>
        <taxon>Eukaryota</taxon>
        <taxon>Fungi</taxon>
        <taxon>Dikarya</taxon>
        <taxon>Ascomycota</taxon>
        <taxon>Pezizomycotina</taxon>
        <taxon>Sordariomycetes</taxon>
        <taxon>Xylariomycetidae</taxon>
        <taxon>Xylariales</taxon>
        <taxon>Xylariaceae</taxon>
        <taxon>Xylaria</taxon>
    </lineage>
</organism>
<dbReference type="EC" id="1.1.1.179" evidence="3"/>